<keyword evidence="2" id="KW-1185">Reference proteome</keyword>
<proteinExistence type="predicted"/>
<dbReference type="OrthoDB" id="425354at2759"/>
<evidence type="ECO:0000313" key="2">
    <source>
        <dbReference type="Proteomes" id="UP000285146"/>
    </source>
</evidence>
<reference evidence="1 2" key="1">
    <citation type="submission" date="2015-09" db="EMBL/GenBank/DDBJ databases">
        <title>Host preference determinants of Valsa canker pathogens revealed by comparative genomics.</title>
        <authorList>
            <person name="Yin Z."/>
            <person name="Huang L."/>
        </authorList>
    </citation>
    <scope>NUCLEOTIDE SEQUENCE [LARGE SCALE GENOMIC DNA]</scope>
    <source>
        <strain evidence="1 2">SXYLt</strain>
    </source>
</reference>
<accession>A0A423XPI6</accession>
<organism evidence="1 2">
    <name type="scientific">Cytospora leucostoma</name>
    <dbReference type="NCBI Taxonomy" id="1230097"/>
    <lineage>
        <taxon>Eukaryota</taxon>
        <taxon>Fungi</taxon>
        <taxon>Dikarya</taxon>
        <taxon>Ascomycota</taxon>
        <taxon>Pezizomycotina</taxon>
        <taxon>Sordariomycetes</taxon>
        <taxon>Sordariomycetidae</taxon>
        <taxon>Diaporthales</taxon>
        <taxon>Cytosporaceae</taxon>
        <taxon>Cytospora</taxon>
    </lineage>
</organism>
<dbReference type="Proteomes" id="UP000285146">
    <property type="component" value="Unassembled WGS sequence"/>
</dbReference>
<dbReference type="PANTHER" id="PTHR38115">
    <property type="entry name" value="LIPOCALIN-LIKE DOMAIN-CONTAINING PROTEIN"/>
    <property type="match status" value="1"/>
</dbReference>
<dbReference type="InterPro" id="IPR053037">
    <property type="entry name" value="Pericyclase_pydY-like"/>
</dbReference>
<evidence type="ECO:0000313" key="1">
    <source>
        <dbReference type="EMBL" id="ROW18432.1"/>
    </source>
</evidence>
<dbReference type="PANTHER" id="PTHR38115:SF1">
    <property type="entry name" value="LIPOCALIN-LIKE DOMAIN-CONTAINING PROTEIN"/>
    <property type="match status" value="1"/>
</dbReference>
<sequence>MAAPAEKTLRDLDGTWVMNKSLSDSTDPALALQGIGWLTRKAIGMATVTLHAKEYVDEQGWTHIDIDQTATGGIKGTAERRTLDNTFREHSDWLFGHVQGRTGWVASKGEIGDGTDEFLKGGWEEGQTEWIVNRVESLDNGWVATQVWGFRIIDGQRRYARNTVVTKGKERVELRLVYDYVPE</sequence>
<comment type="caution">
    <text evidence="1">The sequence shown here is derived from an EMBL/GenBank/DDBJ whole genome shotgun (WGS) entry which is preliminary data.</text>
</comment>
<evidence type="ECO:0008006" key="3">
    <source>
        <dbReference type="Google" id="ProtNLM"/>
    </source>
</evidence>
<dbReference type="AlphaFoldDB" id="A0A423XPI6"/>
<gene>
    <name evidence="1" type="ORF">VPNG_00255</name>
</gene>
<protein>
    <recommendedName>
        <fullName evidence="3">LCCL domain-containing protein</fullName>
    </recommendedName>
</protein>
<dbReference type="EMBL" id="LKEB01000001">
    <property type="protein sequence ID" value="ROW18432.1"/>
    <property type="molecule type" value="Genomic_DNA"/>
</dbReference>
<dbReference type="InParanoid" id="A0A423XPI6"/>
<name>A0A423XPI6_9PEZI</name>